<dbReference type="GO" id="GO:0006310">
    <property type="term" value="P:DNA recombination"/>
    <property type="evidence" value="ECO:0007669"/>
    <property type="project" value="UniProtKB-KW"/>
</dbReference>
<dbReference type="GO" id="GO:0015074">
    <property type="term" value="P:DNA integration"/>
    <property type="evidence" value="ECO:0007669"/>
    <property type="project" value="InterPro"/>
</dbReference>
<dbReference type="InterPro" id="IPR013762">
    <property type="entry name" value="Integrase-like_cat_sf"/>
</dbReference>
<name>A0A7S2L6G2_9STRA</name>
<sequence>MRGARFSPGYTRIKEGSVHSTVDYVAQVFRANNRRDPRLDSSDVKSFLLSRLLRAYRNTDPDVKHQKAVPVSLIRLVLSSASSPFEFFNAHLLIVAFFFAMRSCEYTKVSQSEIHPEASRRTKLLCLRNFRFFRGSCLLDTFHDDLFSADSISITFEFQKNDERQETVTQEKSNDPLLCPVRSAASIIMFIVRIPGASPTTSINSFRSDDGSVILVSSSMILATLRAAADSMGEDVLGFASSEIGCHSIRSACAMALFLAGYAEFTIMLIGRWRSYSFLRNIRKQIQQFYSGISSHMIQQEHFFTIPRL</sequence>
<dbReference type="AlphaFoldDB" id="A0A7S2L6G2"/>
<proteinExistence type="predicted"/>
<organism evidence="2">
    <name type="scientific">Leptocylindrus danicus</name>
    <dbReference type="NCBI Taxonomy" id="163516"/>
    <lineage>
        <taxon>Eukaryota</taxon>
        <taxon>Sar</taxon>
        <taxon>Stramenopiles</taxon>
        <taxon>Ochrophyta</taxon>
        <taxon>Bacillariophyta</taxon>
        <taxon>Coscinodiscophyceae</taxon>
        <taxon>Chaetocerotophycidae</taxon>
        <taxon>Leptocylindrales</taxon>
        <taxon>Leptocylindraceae</taxon>
        <taxon>Leptocylindrus</taxon>
    </lineage>
</organism>
<dbReference type="GO" id="GO:0003677">
    <property type="term" value="F:DNA binding"/>
    <property type="evidence" value="ECO:0007669"/>
    <property type="project" value="InterPro"/>
</dbReference>
<dbReference type="InterPro" id="IPR011010">
    <property type="entry name" value="DNA_brk_join_enz"/>
</dbReference>
<evidence type="ECO:0008006" key="3">
    <source>
        <dbReference type="Google" id="ProtNLM"/>
    </source>
</evidence>
<reference evidence="2" key="1">
    <citation type="submission" date="2021-01" db="EMBL/GenBank/DDBJ databases">
        <authorList>
            <person name="Corre E."/>
            <person name="Pelletier E."/>
            <person name="Niang G."/>
            <person name="Scheremetjew M."/>
            <person name="Finn R."/>
            <person name="Kale V."/>
            <person name="Holt S."/>
            <person name="Cochrane G."/>
            <person name="Meng A."/>
            <person name="Brown T."/>
            <person name="Cohen L."/>
        </authorList>
    </citation>
    <scope>NUCLEOTIDE SEQUENCE</scope>
    <source>
        <strain evidence="2">B650</strain>
    </source>
</reference>
<keyword evidence="1" id="KW-0233">DNA recombination</keyword>
<dbReference type="Gene3D" id="1.10.443.10">
    <property type="entry name" value="Intergrase catalytic core"/>
    <property type="match status" value="1"/>
</dbReference>
<evidence type="ECO:0000256" key="1">
    <source>
        <dbReference type="ARBA" id="ARBA00023172"/>
    </source>
</evidence>
<evidence type="ECO:0000313" key="2">
    <source>
        <dbReference type="EMBL" id="CAD9597273.1"/>
    </source>
</evidence>
<accession>A0A7S2L6G2</accession>
<gene>
    <name evidence="2" type="ORF">LDAN0321_LOCUS15447</name>
</gene>
<dbReference type="EMBL" id="HBGY01025008">
    <property type="protein sequence ID" value="CAD9597273.1"/>
    <property type="molecule type" value="Transcribed_RNA"/>
</dbReference>
<dbReference type="SUPFAM" id="SSF56349">
    <property type="entry name" value="DNA breaking-rejoining enzymes"/>
    <property type="match status" value="1"/>
</dbReference>
<protein>
    <recommendedName>
        <fullName evidence="3">Tyr recombinase domain-containing protein</fullName>
    </recommendedName>
</protein>